<dbReference type="NCBIfam" id="NF033206">
    <property type="entry name" value="ScyE_fam"/>
    <property type="match status" value="1"/>
</dbReference>
<keyword evidence="2" id="KW-1185">Reference proteome</keyword>
<accession>A0A369QEJ8</accession>
<evidence type="ECO:0000313" key="2">
    <source>
        <dbReference type="Proteomes" id="UP000253919"/>
    </source>
</evidence>
<dbReference type="RefSeq" id="WP_115372670.1">
    <property type="nucleotide sequence ID" value="NZ_QASA01000001.1"/>
</dbReference>
<dbReference type="OrthoDB" id="928769at2"/>
<reference evidence="1 2" key="1">
    <citation type="submission" date="2018-04" db="EMBL/GenBank/DDBJ databases">
        <title>Adhaeribacter sp. HMF7616 genome sequencing and assembly.</title>
        <authorList>
            <person name="Kang H."/>
            <person name="Kang J."/>
            <person name="Cha I."/>
            <person name="Kim H."/>
            <person name="Joh K."/>
        </authorList>
    </citation>
    <scope>NUCLEOTIDE SEQUENCE [LARGE SCALE GENOMIC DNA]</scope>
    <source>
        <strain evidence="1 2">HMF7616</strain>
    </source>
</reference>
<organism evidence="1 2">
    <name type="scientific">Adhaeribacter pallidiroseus</name>
    <dbReference type="NCBI Taxonomy" id="2072847"/>
    <lineage>
        <taxon>Bacteria</taxon>
        <taxon>Pseudomonadati</taxon>
        <taxon>Bacteroidota</taxon>
        <taxon>Cytophagia</taxon>
        <taxon>Cytophagales</taxon>
        <taxon>Hymenobacteraceae</taxon>
        <taxon>Adhaeribacter</taxon>
    </lineage>
</organism>
<dbReference type="PROSITE" id="PS51257">
    <property type="entry name" value="PROKAR_LIPOPROTEIN"/>
    <property type="match status" value="1"/>
</dbReference>
<dbReference type="SUPFAM" id="SSF63829">
    <property type="entry name" value="Calcium-dependent phosphotriesterase"/>
    <property type="match status" value="1"/>
</dbReference>
<name>A0A369QEJ8_9BACT</name>
<sequence>MRNKLTILLSFSLLVGTAGCDEFYEIVDEIKPKPPKSRNVIQGLHAPIGIEADNQEQLWITESGSGKSLEGTNDGQVSLVTPEGKVYPVVKGFTSFTNDGAVVGLNNLILKNGKLWILHGVEGRLYKLDITTFKPGDTPLQAKDLDYEDVGTFIKNYEFTEDTNESNIYNLTVGPEGDFFMVDAAANAIIRRDAETGKLSVFAYVPAVPYAGGELPGAQSVPTGIVFDGERFLVSTFTGFPFPQKRAPIYEFDLEGNVSVYQTGFTSATDLVLGTDHHPVVVEYSVWNNQTFTFAPNAGDLVFASRQKNVPVLTNLNFPTSIERYGLKTYYIVSNTDGTIQKVTF</sequence>
<evidence type="ECO:0000313" key="1">
    <source>
        <dbReference type="EMBL" id="RDC63343.1"/>
    </source>
</evidence>
<gene>
    <name evidence="1" type="ORF">AHMF7616_01946</name>
</gene>
<dbReference type="Gene3D" id="2.120.10.30">
    <property type="entry name" value="TolB, C-terminal domain"/>
    <property type="match status" value="1"/>
</dbReference>
<dbReference type="InterPro" id="IPR011042">
    <property type="entry name" value="6-blade_b-propeller_TolB-like"/>
</dbReference>
<dbReference type="AlphaFoldDB" id="A0A369QEJ8"/>
<proteinExistence type="predicted"/>
<dbReference type="EMBL" id="QASA01000001">
    <property type="protein sequence ID" value="RDC63343.1"/>
    <property type="molecule type" value="Genomic_DNA"/>
</dbReference>
<comment type="caution">
    <text evidence="1">The sequence shown here is derived from an EMBL/GenBank/DDBJ whole genome shotgun (WGS) entry which is preliminary data.</text>
</comment>
<dbReference type="Proteomes" id="UP000253919">
    <property type="component" value="Unassembled WGS sequence"/>
</dbReference>
<evidence type="ECO:0008006" key="3">
    <source>
        <dbReference type="Google" id="ProtNLM"/>
    </source>
</evidence>
<dbReference type="InterPro" id="IPR048031">
    <property type="entry name" value="ScyD/ScyE-like"/>
</dbReference>
<protein>
    <recommendedName>
        <fullName evidence="3">ScyD/ScyE family protein</fullName>
    </recommendedName>
</protein>